<evidence type="ECO:0000313" key="1">
    <source>
        <dbReference type="EMBL" id="QHT81051.1"/>
    </source>
</evidence>
<name>A0A6C0HK60_9ZZZZ</name>
<organism evidence="1">
    <name type="scientific">viral metagenome</name>
    <dbReference type="NCBI Taxonomy" id="1070528"/>
    <lineage>
        <taxon>unclassified sequences</taxon>
        <taxon>metagenomes</taxon>
        <taxon>organismal metagenomes</taxon>
    </lineage>
</organism>
<reference evidence="1" key="1">
    <citation type="journal article" date="2020" name="Nature">
        <title>Giant virus diversity and host interactions through global metagenomics.</title>
        <authorList>
            <person name="Schulz F."/>
            <person name="Roux S."/>
            <person name="Paez-Espino D."/>
            <person name="Jungbluth S."/>
            <person name="Walsh D.A."/>
            <person name="Denef V.J."/>
            <person name="McMahon K.D."/>
            <person name="Konstantinidis K.T."/>
            <person name="Eloe-Fadrosh E.A."/>
            <person name="Kyrpides N.C."/>
            <person name="Woyke T."/>
        </authorList>
    </citation>
    <scope>NUCLEOTIDE SEQUENCE</scope>
    <source>
        <strain evidence="1">GVMAG-M-3300023184-135</strain>
    </source>
</reference>
<proteinExistence type="predicted"/>
<dbReference type="EMBL" id="MN739976">
    <property type="protein sequence ID" value="QHT81051.1"/>
    <property type="molecule type" value="Genomic_DNA"/>
</dbReference>
<sequence>MLAEVGKTVAAVIVTYSAHYASIKVYSGVCVPDGILGYIQGFLSAGSPLCSATLAYASNSQNSYATLITMAVSRIAIDMLTPF</sequence>
<dbReference type="AlphaFoldDB" id="A0A6C0HK60"/>
<accession>A0A6C0HK60</accession>
<protein>
    <submittedName>
        <fullName evidence="1">Uncharacterized protein</fullName>
    </submittedName>
</protein>